<evidence type="ECO:0000256" key="1">
    <source>
        <dbReference type="ARBA" id="ARBA00007074"/>
    </source>
</evidence>
<proteinExistence type="inferred from homology"/>
<dbReference type="EMBL" id="BMFT01000006">
    <property type="protein sequence ID" value="GGH39044.1"/>
    <property type="molecule type" value="Genomic_DNA"/>
</dbReference>
<evidence type="ECO:0000259" key="6">
    <source>
        <dbReference type="PROSITE" id="PS51781"/>
    </source>
</evidence>
<keyword evidence="4" id="KW-0788">Thiol protease</keyword>
<name>A0ABQ1YU69_9BACL</name>
<dbReference type="Gene3D" id="3.90.1720.10">
    <property type="entry name" value="endopeptidase domain like (from Nostoc punctiforme)"/>
    <property type="match status" value="1"/>
</dbReference>
<reference evidence="9" key="1">
    <citation type="journal article" date="2019" name="Int. J. Syst. Evol. Microbiol.">
        <title>The Global Catalogue of Microorganisms (GCM) 10K type strain sequencing project: providing services to taxonomists for standard genome sequencing and annotation.</title>
        <authorList>
            <consortium name="The Broad Institute Genomics Platform"/>
            <consortium name="The Broad Institute Genome Sequencing Center for Infectious Disease"/>
            <person name="Wu L."/>
            <person name="Ma J."/>
        </authorList>
    </citation>
    <scope>NUCLEOTIDE SEQUENCE [LARGE SCALE GENOMIC DNA]</scope>
    <source>
        <strain evidence="9">CGMCC 1.12769</strain>
    </source>
</reference>
<evidence type="ECO:0000256" key="4">
    <source>
        <dbReference type="ARBA" id="ARBA00022807"/>
    </source>
</evidence>
<feature type="chain" id="PRO_5046180071" description="Hydrolase Nlp/P60" evidence="5">
    <location>
        <begin position="21"/>
        <end position="337"/>
    </location>
</feature>
<keyword evidence="3" id="KW-0378">Hydrolase</keyword>
<keyword evidence="2" id="KW-0645">Protease</keyword>
<keyword evidence="5" id="KW-0732">Signal</keyword>
<feature type="signal peptide" evidence="5">
    <location>
        <begin position="1"/>
        <end position="20"/>
    </location>
</feature>
<dbReference type="SMART" id="SM00287">
    <property type="entry name" value="SH3b"/>
    <property type="match status" value="2"/>
</dbReference>
<sequence>MKRSMAILLLSAIVFTSYTAAPKSTSAASATAQATKSGYINMGVNLRDKPSTSGKIITLVKKGSNVTILEQTNSYFYKVKTSDGKVGYVSSSDKYISVSGENEVSPSVPSLGQGLVVSGVNLRDKPSTSGKIITLVKKGTSVTILEQANSAFYKVQTSNKEVGYVSSSDKYIKINGGTVAPAPTPDSSGSVKEQVEKVIKTGMKYLGTPYEYGSDRNTTTTFDCSAFVRQAYKEALNIVLPADSRGQGTWIKNNGTAVYNIDKLKRGDLLFFMSYKGSSASSYEGINKDNEKITHVALYLGDGQVLHTYSVKSGGVLVDKLDGAWVHRFLYGGSVLK</sequence>
<dbReference type="Proteomes" id="UP000659344">
    <property type="component" value="Unassembled WGS sequence"/>
</dbReference>
<feature type="domain" description="SH3b" evidence="6">
    <location>
        <begin position="31"/>
        <end position="98"/>
    </location>
</feature>
<comment type="similarity">
    <text evidence="1">Belongs to the peptidase C40 family.</text>
</comment>
<dbReference type="PROSITE" id="PS51781">
    <property type="entry name" value="SH3B"/>
    <property type="match status" value="2"/>
</dbReference>
<gene>
    <name evidence="8" type="ORF">GCM10008013_47520</name>
</gene>
<evidence type="ECO:0000313" key="8">
    <source>
        <dbReference type="EMBL" id="GGH39044.1"/>
    </source>
</evidence>
<dbReference type="InterPro" id="IPR038765">
    <property type="entry name" value="Papain-like_cys_pep_sf"/>
</dbReference>
<dbReference type="Gene3D" id="2.30.30.40">
    <property type="entry name" value="SH3 Domains"/>
    <property type="match status" value="2"/>
</dbReference>
<evidence type="ECO:0000259" key="7">
    <source>
        <dbReference type="PROSITE" id="PS51935"/>
    </source>
</evidence>
<evidence type="ECO:0000256" key="2">
    <source>
        <dbReference type="ARBA" id="ARBA00022670"/>
    </source>
</evidence>
<feature type="domain" description="NlpC/P60" evidence="7">
    <location>
        <begin position="192"/>
        <end position="336"/>
    </location>
</feature>
<dbReference type="PROSITE" id="PS51935">
    <property type="entry name" value="NLPC_P60"/>
    <property type="match status" value="1"/>
</dbReference>
<dbReference type="InterPro" id="IPR051202">
    <property type="entry name" value="Peptidase_C40"/>
</dbReference>
<dbReference type="InterPro" id="IPR000064">
    <property type="entry name" value="NLP_P60_dom"/>
</dbReference>
<accession>A0ABQ1YU69</accession>
<comment type="caution">
    <text evidence="8">The sequence shown here is derived from an EMBL/GenBank/DDBJ whole genome shotgun (WGS) entry which is preliminary data.</text>
</comment>
<evidence type="ECO:0000256" key="5">
    <source>
        <dbReference type="SAM" id="SignalP"/>
    </source>
</evidence>
<dbReference type="Pfam" id="PF00877">
    <property type="entry name" value="NLPC_P60"/>
    <property type="match status" value="1"/>
</dbReference>
<feature type="domain" description="SH3b" evidence="6">
    <location>
        <begin position="110"/>
        <end position="174"/>
    </location>
</feature>
<protein>
    <recommendedName>
        <fullName evidence="10">Hydrolase Nlp/P60</fullName>
    </recommendedName>
</protein>
<dbReference type="RefSeq" id="WP_188542392.1">
    <property type="nucleotide sequence ID" value="NZ_BMFT01000006.1"/>
</dbReference>
<dbReference type="InterPro" id="IPR003646">
    <property type="entry name" value="SH3-like_bac-type"/>
</dbReference>
<organism evidence="8 9">
    <name type="scientific">Paenibacillus segetis</name>
    <dbReference type="NCBI Taxonomy" id="1325360"/>
    <lineage>
        <taxon>Bacteria</taxon>
        <taxon>Bacillati</taxon>
        <taxon>Bacillota</taxon>
        <taxon>Bacilli</taxon>
        <taxon>Bacillales</taxon>
        <taxon>Paenibacillaceae</taxon>
        <taxon>Paenibacillus</taxon>
    </lineage>
</organism>
<dbReference type="PANTHER" id="PTHR47053:SF1">
    <property type="entry name" value="MUREIN DD-ENDOPEPTIDASE MEPH-RELATED"/>
    <property type="match status" value="1"/>
</dbReference>
<keyword evidence="9" id="KW-1185">Reference proteome</keyword>
<evidence type="ECO:0000256" key="3">
    <source>
        <dbReference type="ARBA" id="ARBA00022801"/>
    </source>
</evidence>
<dbReference type="PANTHER" id="PTHR47053">
    <property type="entry name" value="MUREIN DD-ENDOPEPTIDASE MEPH-RELATED"/>
    <property type="match status" value="1"/>
</dbReference>
<dbReference type="Pfam" id="PF08239">
    <property type="entry name" value="SH3_3"/>
    <property type="match status" value="2"/>
</dbReference>
<evidence type="ECO:0000313" key="9">
    <source>
        <dbReference type="Proteomes" id="UP000659344"/>
    </source>
</evidence>
<evidence type="ECO:0008006" key="10">
    <source>
        <dbReference type="Google" id="ProtNLM"/>
    </source>
</evidence>
<dbReference type="SUPFAM" id="SSF54001">
    <property type="entry name" value="Cysteine proteinases"/>
    <property type="match status" value="1"/>
</dbReference>